<dbReference type="SFLD" id="SFLDG00358">
    <property type="entry name" value="Main_(cytGST)"/>
    <property type="match status" value="1"/>
</dbReference>
<dbReference type="GO" id="GO:0005829">
    <property type="term" value="C:cytosol"/>
    <property type="evidence" value="ECO:0007669"/>
    <property type="project" value="UniProtKB-SubCell"/>
</dbReference>
<evidence type="ECO:0000313" key="7">
    <source>
        <dbReference type="RefSeq" id="XP_021860295.1"/>
    </source>
</evidence>
<dbReference type="SUPFAM" id="SSF52833">
    <property type="entry name" value="Thioredoxin-like"/>
    <property type="match status" value="1"/>
</dbReference>
<evidence type="ECO:0000256" key="2">
    <source>
        <dbReference type="ARBA" id="ARBA00047960"/>
    </source>
</evidence>
<dbReference type="RefSeq" id="XP_021860295.1">
    <property type="nucleotide sequence ID" value="XM_022004603.2"/>
</dbReference>
<dbReference type="GO" id="GO:0005737">
    <property type="term" value="C:cytoplasm"/>
    <property type="evidence" value="ECO:0000318"/>
    <property type="project" value="GO_Central"/>
</dbReference>
<evidence type="ECO:0000259" key="4">
    <source>
        <dbReference type="PROSITE" id="PS50404"/>
    </source>
</evidence>
<dbReference type="EC" id="2.5.1.18" evidence="3"/>
<dbReference type="InterPro" id="IPR010987">
    <property type="entry name" value="Glutathione-S-Trfase_C-like"/>
</dbReference>
<dbReference type="InterPro" id="IPR004045">
    <property type="entry name" value="Glutathione_S-Trfase_N"/>
</dbReference>
<dbReference type="KEGG" id="soe:110799348"/>
<keyword evidence="1 3" id="KW-0808">Transferase</keyword>
<dbReference type="Gene3D" id="1.20.1050.10">
    <property type="match status" value="1"/>
</dbReference>
<dbReference type="SUPFAM" id="SSF47616">
    <property type="entry name" value="GST C-terminal domain-like"/>
    <property type="match status" value="1"/>
</dbReference>
<accession>A0A9R0K7I0</accession>
<name>A0A9R0K7I0_SPIOL</name>
<evidence type="ECO:0000256" key="3">
    <source>
        <dbReference type="RuleBase" id="RU369102"/>
    </source>
</evidence>
<dbReference type="Gene3D" id="3.40.30.10">
    <property type="entry name" value="Glutaredoxin"/>
    <property type="match status" value="1"/>
</dbReference>
<evidence type="ECO:0000259" key="5">
    <source>
        <dbReference type="PROSITE" id="PS50405"/>
    </source>
</evidence>
<dbReference type="Proteomes" id="UP000813463">
    <property type="component" value="Chromosome 5"/>
</dbReference>
<dbReference type="CDD" id="cd03058">
    <property type="entry name" value="GST_N_Tau"/>
    <property type="match status" value="1"/>
</dbReference>
<organism evidence="6 7">
    <name type="scientific">Spinacia oleracea</name>
    <name type="common">Spinach</name>
    <dbReference type="NCBI Taxonomy" id="3562"/>
    <lineage>
        <taxon>Eukaryota</taxon>
        <taxon>Viridiplantae</taxon>
        <taxon>Streptophyta</taxon>
        <taxon>Embryophyta</taxon>
        <taxon>Tracheophyta</taxon>
        <taxon>Spermatophyta</taxon>
        <taxon>Magnoliopsida</taxon>
        <taxon>eudicotyledons</taxon>
        <taxon>Gunneridae</taxon>
        <taxon>Pentapetalae</taxon>
        <taxon>Caryophyllales</taxon>
        <taxon>Chenopodiaceae</taxon>
        <taxon>Chenopodioideae</taxon>
        <taxon>Anserineae</taxon>
        <taxon>Spinacia</taxon>
    </lineage>
</organism>
<proteinExistence type="inferred from homology"/>
<dbReference type="PROSITE" id="PS50404">
    <property type="entry name" value="GST_NTER"/>
    <property type="match status" value="1"/>
</dbReference>
<feature type="domain" description="GST C-terminal" evidence="5">
    <location>
        <begin position="92"/>
        <end position="234"/>
    </location>
</feature>
<dbReference type="PANTHER" id="PTHR11260">
    <property type="entry name" value="GLUTATHIONE S-TRANSFERASE, GST, SUPERFAMILY, GST DOMAIN CONTAINING"/>
    <property type="match status" value="1"/>
</dbReference>
<keyword evidence="3" id="KW-0963">Cytoplasm</keyword>
<sequence>MESKDNNVRLHGMWASIYSKRVEYALKIKGIPYEYIEEDLINKSQALVEYNPVHKKVPVLVHNGKPLAESLVILEYIDEAWPTYTPRLLPDDPYERARVRFWASFLTHQLPESAKKVFFCSGEAQDQALQELHDKLTMMEHEMTEFIPIDVNSVTNESLGILDINLVTIFASHKAQEEVLGKKILDPEKHPLLYSWVAALTNLPVIKESIPPSHDTLVAALKKWSTTPHDQMRFI</sequence>
<dbReference type="InterPro" id="IPR045073">
    <property type="entry name" value="Omega/Tau-like"/>
</dbReference>
<dbReference type="GeneID" id="110799348"/>
<protein>
    <recommendedName>
        <fullName evidence="3">Glutathione S-transferase</fullName>
        <ecNumber evidence="3">2.5.1.18</ecNumber>
    </recommendedName>
</protein>
<feature type="domain" description="GST N-terminal" evidence="4">
    <location>
        <begin position="6"/>
        <end position="85"/>
    </location>
</feature>
<dbReference type="InterPro" id="IPR036249">
    <property type="entry name" value="Thioredoxin-like_sf"/>
</dbReference>
<comment type="similarity">
    <text evidence="3">Belongs to the GST superfamily.</text>
</comment>
<comment type="catalytic activity">
    <reaction evidence="2 3">
        <text>RX + glutathione = an S-substituted glutathione + a halide anion + H(+)</text>
        <dbReference type="Rhea" id="RHEA:16437"/>
        <dbReference type="ChEBI" id="CHEBI:15378"/>
        <dbReference type="ChEBI" id="CHEBI:16042"/>
        <dbReference type="ChEBI" id="CHEBI:17792"/>
        <dbReference type="ChEBI" id="CHEBI:57925"/>
        <dbReference type="ChEBI" id="CHEBI:90779"/>
        <dbReference type="EC" id="2.5.1.18"/>
    </reaction>
</comment>
<comment type="subcellular location">
    <subcellularLocation>
        <location evidence="3">Cytoplasm</location>
        <location evidence="3">Cytosol</location>
    </subcellularLocation>
</comment>
<gene>
    <name evidence="7" type="primary">LOC110799348</name>
</gene>
<evidence type="ECO:0000313" key="6">
    <source>
        <dbReference type="Proteomes" id="UP000813463"/>
    </source>
</evidence>
<dbReference type="GO" id="GO:0006749">
    <property type="term" value="P:glutathione metabolic process"/>
    <property type="evidence" value="ECO:0000318"/>
    <property type="project" value="GO_Central"/>
</dbReference>
<dbReference type="SFLD" id="SFLDS00019">
    <property type="entry name" value="Glutathione_Transferase_(cytos"/>
    <property type="match status" value="1"/>
</dbReference>
<dbReference type="CDD" id="cd03185">
    <property type="entry name" value="GST_C_Tau"/>
    <property type="match status" value="1"/>
</dbReference>
<dbReference type="SFLD" id="SFLDG01152">
    <property type="entry name" value="Main.3:_Omega-_and_Tau-like"/>
    <property type="match status" value="1"/>
</dbReference>
<dbReference type="InterPro" id="IPR036282">
    <property type="entry name" value="Glutathione-S-Trfase_C_sf"/>
</dbReference>
<dbReference type="InterPro" id="IPR040079">
    <property type="entry name" value="Glutathione_S-Trfase"/>
</dbReference>
<reference evidence="7" key="2">
    <citation type="submission" date="2025-08" db="UniProtKB">
        <authorList>
            <consortium name="RefSeq"/>
        </authorList>
    </citation>
    <scope>IDENTIFICATION</scope>
    <source>
        <tissue evidence="7">Leaf</tissue>
    </source>
</reference>
<reference evidence="6" key="1">
    <citation type="journal article" date="2021" name="Nat. Commun.">
        <title>Genomic analyses provide insights into spinach domestication and the genetic basis of agronomic traits.</title>
        <authorList>
            <person name="Cai X."/>
            <person name="Sun X."/>
            <person name="Xu C."/>
            <person name="Sun H."/>
            <person name="Wang X."/>
            <person name="Ge C."/>
            <person name="Zhang Z."/>
            <person name="Wang Q."/>
            <person name="Fei Z."/>
            <person name="Jiao C."/>
            <person name="Wang Q."/>
        </authorList>
    </citation>
    <scope>NUCLEOTIDE SEQUENCE [LARGE SCALE GENOMIC DNA]</scope>
    <source>
        <strain evidence="6">cv. Varoflay</strain>
    </source>
</reference>
<dbReference type="GO" id="GO:0004364">
    <property type="term" value="F:glutathione transferase activity"/>
    <property type="evidence" value="ECO:0000318"/>
    <property type="project" value="GO_Central"/>
</dbReference>
<dbReference type="AlphaFoldDB" id="A0A9R0K7I0"/>
<dbReference type="Pfam" id="PF02798">
    <property type="entry name" value="GST_N"/>
    <property type="match status" value="1"/>
</dbReference>
<evidence type="ECO:0000256" key="1">
    <source>
        <dbReference type="ARBA" id="ARBA00022679"/>
    </source>
</evidence>
<comment type="function">
    <text evidence="3">Is involved in the conjugation of reduced glutathione to a wide number of exogenous and endogenous hydrophobic electrophiles.</text>
</comment>
<dbReference type="InterPro" id="IPR045074">
    <property type="entry name" value="GST_C_Tau"/>
</dbReference>
<dbReference type="PANTHER" id="PTHR11260:SF711">
    <property type="entry name" value="GLUTATHIONE S-TRANSFERASE U9"/>
    <property type="match status" value="1"/>
</dbReference>
<dbReference type="FunFam" id="3.40.30.10:FF:000197">
    <property type="entry name" value="Glutathione S-transferase U10"/>
    <property type="match status" value="1"/>
</dbReference>
<dbReference type="PROSITE" id="PS50405">
    <property type="entry name" value="GST_CTER"/>
    <property type="match status" value="1"/>
</dbReference>
<dbReference type="OrthoDB" id="4951845at2759"/>
<keyword evidence="6" id="KW-1185">Reference proteome</keyword>